<gene>
    <name evidence="3" type="ORF">SCORR_v1c05490</name>
</gene>
<dbReference type="RefSeq" id="WP_094048938.1">
    <property type="nucleotide sequence ID" value="NZ_CP022535.1"/>
</dbReference>
<feature type="chain" id="PRO_5013098385" description="Lipolytic enzyme, GDSL family" evidence="2">
    <location>
        <begin position="20"/>
        <end position="396"/>
    </location>
</feature>
<dbReference type="PROSITE" id="PS51257">
    <property type="entry name" value="PROKAR_LIPOPROTEIN"/>
    <property type="match status" value="1"/>
</dbReference>
<dbReference type="KEGG" id="scou:SCORR_v1c05490"/>
<dbReference type="AlphaFoldDB" id="A0A222EPP0"/>
<reference evidence="3 4" key="1">
    <citation type="submission" date="2017-07" db="EMBL/GenBank/DDBJ databases">
        <title>Complete genome sequence of Spiroplasma corruscae EC-1 (DSM 19793).</title>
        <authorList>
            <person name="Tsai Y.-M."/>
            <person name="Lo W.-S."/>
            <person name="Kuo C.-H."/>
        </authorList>
    </citation>
    <scope>NUCLEOTIDE SEQUENCE [LARGE SCALE GENOMIC DNA]</scope>
    <source>
        <strain evidence="3 4">EC-1</strain>
    </source>
</reference>
<protein>
    <recommendedName>
        <fullName evidence="5">Lipolytic enzyme, GDSL family</fullName>
    </recommendedName>
</protein>
<feature type="signal peptide" evidence="2">
    <location>
        <begin position="1"/>
        <end position="19"/>
    </location>
</feature>
<evidence type="ECO:0000256" key="1">
    <source>
        <dbReference type="ARBA" id="ARBA00022801"/>
    </source>
</evidence>
<evidence type="ECO:0000313" key="4">
    <source>
        <dbReference type="Proteomes" id="UP000203229"/>
    </source>
</evidence>
<dbReference type="PANTHER" id="PTHR45648">
    <property type="entry name" value="GDSL LIPASE/ACYLHYDROLASE FAMILY PROTEIN (AFU_ORTHOLOGUE AFUA_4G14700)"/>
    <property type="match status" value="1"/>
</dbReference>
<dbReference type="InterPro" id="IPR054816">
    <property type="entry name" value="Lipoprotein_mollicutes-type_CS"/>
</dbReference>
<dbReference type="SUPFAM" id="SSF52266">
    <property type="entry name" value="SGNH hydrolase"/>
    <property type="match status" value="1"/>
</dbReference>
<dbReference type="OrthoDB" id="390278at2"/>
<keyword evidence="2" id="KW-0732">Signal</keyword>
<proteinExistence type="predicted"/>
<dbReference type="InterPro" id="IPR051058">
    <property type="entry name" value="GDSL_Est/Lipase"/>
</dbReference>
<dbReference type="PANTHER" id="PTHR45648:SF5">
    <property type="entry name" value="OS04G0577300 PROTEIN"/>
    <property type="match status" value="1"/>
</dbReference>
<name>A0A222EPP0_9MOLU</name>
<organism evidence="3 4">
    <name type="scientific">Spiroplasma corruscae</name>
    <dbReference type="NCBI Taxonomy" id="216934"/>
    <lineage>
        <taxon>Bacteria</taxon>
        <taxon>Bacillati</taxon>
        <taxon>Mycoplasmatota</taxon>
        <taxon>Mollicutes</taxon>
        <taxon>Entomoplasmatales</taxon>
        <taxon>Spiroplasmataceae</taxon>
        <taxon>Spiroplasma</taxon>
    </lineage>
</organism>
<evidence type="ECO:0000313" key="3">
    <source>
        <dbReference type="EMBL" id="ASP28321.1"/>
    </source>
</evidence>
<evidence type="ECO:0008006" key="5">
    <source>
        <dbReference type="Google" id="ProtNLM"/>
    </source>
</evidence>
<evidence type="ECO:0000256" key="2">
    <source>
        <dbReference type="SAM" id="SignalP"/>
    </source>
</evidence>
<dbReference type="Gene3D" id="3.40.50.1110">
    <property type="entry name" value="SGNH hydrolase"/>
    <property type="match status" value="1"/>
</dbReference>
<dbReference type="InterPro" id="IPR001087">
    <property type="entry name" value="GDSL"/>
</dbReference>
<dbReference type="Pfam" id="PF00657">
    <property type="entry name" value="Lipase_GDSL"/>
    <property type="match status" value="1"/>
</dbReference>
<dbReference type="InterPro" id="IPR036514">
    <property type="entry name" value="SGNH_hydro_sf"/>
</dbReference>
<dbReference type="EMBL" id="CP022535">
    <property type="protein sequence ID" value="ASP28321.1"/>
    <property type="molecule type" value="Genomic_DNA"/>
</dbReference>
<dbReference type="NCBIfam" id="NF038029">
    <property type="entry name" value="LP_plasma"/>
    <property type="match status" value="1"/>
</dbReference>
<dbReference type="Proteomes" id="UP000203229">
    <property type="component" value="Chromosome"/>
</dbReference>
<accession>A0A222EPP0</accession>
<sequence length="396" mass="43528">MKKLLTLLTVFTISTTSTTSVISCMPQQAQVNFDFDPSIGKNIDKSNAVDTSVDPESHHGVSNFFTLGDSLSDNGGLVTIAKDELGVNAKMSGLYNNGFSNGKRVAEIINDKLGFEESTFKSSNIIHNADIDYTKADGTTQKAWGRNYSVGGATAYESDGLTGKLLMGNTGIYKQAQALVKQQKINDKDLFLLEIGGNDLFALADARNDYNTQKSIMSNGLDNIKNALCTLINNGAKRILFITPPDILLTPGYNNKNTDSGGSGEYSEDELKKINLLCKEFDSSITKIVNAINEKNDVIKVYNLYQNLKVILDGFISESSKQEINVENNYSESTAFDLGGLDITNIDIKAVVREKYKDKNIDDFFFIDKVHPTAAGHKYVSELVYKLLIDDSFITE</sequence>
<keyword evidence="4" id="KW-1185">Reference proteome</keyword>
<dbReference type="GO" id="GO:0016788">
    <property type="term" value="F:hydrolase activity, acting on ester bonds"/>
    <property type="evidence" value="ECO:0007669"/>
    <property type="project" value="InterPro"/>
</dbReference>
<keyword evidence="1" id="KW-0378">Hydrolase</keyword>